<dbReference type="CDD" id="cd09276">
    <property type="entry name" value="Rnase_HI_RT_non_LTR"/>
    <property type="match status" value="1"/>
</dbReference>
<evidence type="ECO:0000313" key="4">
    <source>
        <dbReference type="Proteomes" id="UP000219338"/>
    </source>
</evidence>
<evidence type="ECO:0000259" key="2">
    <source>
        <dbReference type="PROSITE" id="PS50879"/>
    </source>
</evidence>
<dbReference type="InterPro" id="IPR012337">
    <property type="entry name" value="RNaseH-like_sf"/>
</dbReference>
<dbReference type="Pfam" id="PF00075">
    <property type="entry name" value="RNase_H"/>
    <property type="match status" value="1"/>
</dbReference>
<feature type="domain" description="Reverse transcriptase" evidence="1">
    <location>
        <begin position="494"/>
        <end position="772"/>
    </location>
</feature>
<dbReference type="Pfam" id="PF00078">
    <property type="entry name" value="RVT_1"/>
    <property type="match status" value="1"/>
</dbReference>
<reference evidence="4" key="1">
    <citation type="journal article" date="2017" name="Nat. Ecol. Evol.">
        <title>Genome expansion and lineage-specific genetic innovations in the forest pathogenic fungi Armillaria.</title>
        <authorList>
            <person name="Sipos G."/>
            <person name="Prasanna A.N."/>
            <person name="Walter M.C."/>
            <person name="O'Connor E."/>
            <person name="Balint B."/>
            <person name="Krizsan K."/>
            <person name="Kiss B."/>
            <person name="Hess J."/>
            <person name="Varga T."/>
            <person name="Slot J."/>
            <person name="Riley R."/>
            <person name="Boka B."/>
            <person name="Rigling D."/>
            <person name="Barry K."/>
            <person name="Lee J."/>
            <person name="Mihaltcheva S."/>
            <person name="LaButti K."/>
            <person name="Lipzen A."/>
            <person name="Waldron R."/>
            <person name="Moloney N.M."/>
            <person name="Sperisen C."/>
            <person name="Kredics L."/>
            <person name="Vagvoelgyi C."/>
            <person name="Patrignani A."/>
            <person name="Fitzpatrick D."/>
            <person name="Nagy I."/>
            <person name="Doyle S."/>
            <person name="Anderson J.B."/>
            <person name="Grigoriev I.V."/>
            <person name="Gueldener U."/>
            <person name="Muensterkoetter M."/>
            <person name="Nagy L.G."/>
        </authorList>
    </citation>
    <scope>NUCLEOTIDE SEQUENCE [LARGE SCALE GENOMIC DNA]</scope>
    <source>
        <strain evidence="4">C18/9</strain>
    </source>
</reference>
<gene>
    <name evidence="3" type="ORF">ARMOST_17025</name>
</gene>
<dbReference type="OMA" id="DCHYSWR"/>
<accession>A0A284RXV0</accession>
<dbReference type="PROSITE" id="PS50879">
    <property type="entry name" value="RNASE_H_1"/>
    <property type="match status" value="1"/>
</dbReference>
<evidence type="ECO:0000259" key="1">
    <source>
        <dbReference type="PROSITE" id="PS50878"/>
    </source>
</evidence>
<dbReference type="GO" id="GO:0004523">
    <property type="term" value="F:RNA-DNA hybrid ribonuclease activity"/>
    <property type="evidence" value="ECO:0007669"/>
    <property type="project" value="InterPro"/>
</dbReference>
<dbReference type="PANTHER" id="PTHR33481:SF1">
    <property type="entry name" value="ENDONUCLEASE_EXONUCLEASE_PHOSPHATASE DOMAIN-CONTAINING PROTEIN-RELATED"/>
    <property type="match status" value="1"/>
</dbReference>
<evidence type="ECO:0008006" key="5">
    <source>
        <dbReference type="Google" id="ProtNLM"/>
    </source>
</evidence>
<dbReference type="InterPro" id="IPR000477">
    <property type="entry name" value="RT_dom"/>
</dbReference>
<dbReference type="Gene3D" id="3.60.10.10">
    <property type="entry name" value="Endonuclease/exonuclease/phosphatase"/>
    <property type="match status" value="1"/>
</dbReference>
<dbReference type="SUPFAM" id="SSF56219">
    <property type="entry name" value="DNase I-like"/>
    <property type="match status" value="1"/>
</dbReference>
<protein>
    <recommendedName>
        <fullName evidence="5">RNase H type-1 domain-containing protein</fullName>
    </recommendedName>
</protein>
<feature type="domain" description="RNase H type-1" evidence="2">
    <location>
        <begin position="974"/>
        <end position="1116"/>
    </location>
</feature>
<dbReference type="OrthoDB" id="412006at2759"/>
<dbReference type="GO" id="GO:0003676">
    <property type="term" value="F:nucleic acid binding"/>
    <property type="evidence" value="ECO:0007669"/>
    <property type="project" value="InterPro"/>
</dbReference>
<dbReference type="Pfam" id="PF14529">
    <property type="entry name" value="Exo_endo_phos_2"/>
    <property type="match status" value="1"/>
</dbReference>
<dbReference type="PANTHER" id="PTHR33481">
    <property type="entry name" value="REVERSE TRANSCRIPTASE"/>
    <property type="match status" value="1"/>
</dbReference>
<dbReference type="Proteomes" id="UP000219338">
    <property type="component" value="Unassembled WGS sequence"/>
</dbReference>
<dbReference type="CDD" id="cd01650">
    <property type="entry name" value="RT_nLTR_like"/>
    <property type="match status" value="1"/>
</dbReference>
<dbReference type="EMBL" id="FUEG01000020">
    <property type="protein sequence ID" value="SJL13580.1"/>
    <property type="molecule type" value="Genomic_DNA"/>
</dbReference>
<organism evidence="3 4">
    <name type="scientific">Armillaria ostoyae</name>
    <name type="common">Armillaria root rot fungus</name>
    <dbReference type="NCBI Taxonomy" id="47428"/>
    <lineage>
        <taxon>Eukaryota</taxon>
        <taxon>Fungi</taxon>
        <taxon>Dikarya</taxon>
        <taxon>Basidiomycota</taxon>
        <taxon>Agaricomycotina</taxon>
        <taxon>Agaricomycetes</taxon>
        <taxon>Agaricomycetidae</taxon>
        <taxon>Agaricales</taxon>
        <taxon>Marasmiineae</taxon>
        <taxon>Physalacriaceae</taxon>
        <taxon>Armillaria</taxon>
    </lineage>
</organism>
<dbReference type="InterPro" id="IPR036397">
    <property type="entry name" value="RNaseH_sf"/>
</dbReference>
<dbReference type="SUPFAM" id="SSF53098">
    <property type="entry name" value="Ribonuclease H-like"/>
    <property type="match status" value="1"/>
</dbReference>
<dbReference type="InterPro" id="IPR005135">
    <property type="entry name" value="Endo/exonuclease/phosphatase"/>
</dbReference>
<dbReference type="Gene3D" id="3.30.420.10">
    <property type="entry name" value="Ribonuclease H-like superfamily/Ribonuclease H"/>
    <property type="match status" value="1"/>
</dbReference>
<name>A0A284RXV0_ARMOS</name>
<dbReference type="STRING" id="47428.A0A284RXV0"/>
<dbReference type="InterPro" id="IPR036691">
    <property type="entry name" value="Endo/exonu/phosph_ase_sf"/>
</dbReference>
<dbReference type="InterPro" id="IPR002156">
    <property type="entry name" value="RNaseH_domain"/>
</dbReference>
<dbReference type="SUPFAM" id="SSF56672">
    <property type="entry name" value="DNA/RNA polymerases"/>
    <property type="match status" value="1"/>
</dbReference>
<dbReference type="PROSITE" id="PS50878">
    <property type="entry name" value="RT_POL"/>
    <property type="match status" value="1"/>
</dbReference>
<sequence>MANPTPAIPSLLRIKSLNVDKSPTTLQSLLQAMMPHTTDILCIQECPKHLQRLPSLNPSHWTRLLPVKSTENRLPYGCATYVSTLLQSTTWRQLPIQSTHITGIHITTDQAEFILCNIYNIPNSNTTIHELRAYFANHDPDIPILFIGDFNKHHALWAGPHHQERCDASDTEDLLQLLANLGLELCLPAGTPTFVSAAHKTTSTIDLVFATGETLAPCVVKCDAVLGESAWHHMLWVDLDLQLSRNLPPTRPLYRETDWEEFKRRIMQHFGDNPLDLSEEGLDTTEKLDEIADRLVTETEAILRELVPMSRPSSYSKRWWTKELSTLRKRYHKVQRQWVKLGTYEWWQEMIALKKKYRREIKRQKREHWRTWLSDMLDRDIWKAAKYATDPGEQTGPTKIPVLTNSRGQVQVNPGEKAELLASTFFPERPNLLRRHSAPCKTRLPPPSITRQMVKEAIKNAKSYSVPGPSGIPNAAIQAATDLFTEIIYGILTASLRLKHFPKRFKDFKTVVLRKPGKDDYTVPKAYHLIALEETLGKMMESIMAVWMMDTLEREGKLPDHHYGGRSGRCTTDPLLLVAQAVKDAWRVKQVVSVLYLDVSQAFPNVAHERLLERMEEMGLDEGTIEWTASFLQDRRTSLWFDDYVSDHFQVPTGVPQGSPLSVILYLIYSSGLLNVGEAIKGCKDKTLGFIDDTAFIVVSPSIAENVRKLERLAEEGLIWAADSASKFDVAKYQLVHHARRSDAAEDKLLPIMVAGMMIKPKESAKYLGVYIDSKLTFKEHVEYAEGKGVKAATALTRLANTTSGMPHKFIRRLFIGLVVPRMEYALPMWYNPVREGEGRRQGAVGIARRMSKPQRLACKVMAGGLTSTSTEALDYHANVLPTHLRMNLAAYKFAVRLCTLPPSHPLQKVVERCKRIPRLHRSPIHHLMSAFKDLHNDWETIKAGSVDVVRSQALEFSIPDTKKSAEQDVAKLPKGDRYIYSDGSGFKAKIGAAAWMQPLESAPNGEVQRLLHLGPDTHHTVFEAELVGALLAIDIIKSTPRLTKATILLDSQAAILALQSGKTKSGRYLVEEFHNQVCKLQASRKTLRIRIQWVPGHVGIDGNESADSAAKEAALGTSTLLSNPSILSLPLPRSKAAAIAAFSKQTKCDWADYWNASPKGKFTKCIDSAPPSAKVQRLYSSLGRTEASLLTQLRTAHIPLNNYLHKSKATRSRMCEYCNVPETVSHFLLTCHRYSNERQALRRRTKIANLQLCHLISANSKHIHATISFINKTGRLPDYFKSNEDHPPP</sequence>
<dbReference type="InterPro" id="IPR043502">
    <property type="entry name" value="DNA/RNA_pol_sf"/>
</dbReference>
<proteinExistence type="predicted"/>
<evidence type="ECO:0000313" key="3">
    <source>
        <dbReference type="EMBL" id="SJL13580.1"/>
    </source>
</evidence>
<keyword evidence="4" id="KW-1185">Reference proteome</keyword>